<dbReference type="PANTHER" id="PTHR33209">
    <property type="entry name" value="PROTEASE 4"/>
    <property type="match status" value="1"/>
</dbReference>
<dbReference type="NCBIfam" id="TIGR00705">
    <property type="entry name" value="SppA_67K"/>
    <property type="match status" value="1"/>
</dbReference>
<feature type="domain" description="Peptidase S49" evidence="9">
    <location>
        <begin position="434"/>
        <end position="584"/>
    </location>
</feature>
<accession>A0A518K2M7</accession>
<evidence type="ECO:0000313" key="10">
    <source>
        <dbReference type="EMBL" id="QDV72030.1"/>
    </source>
</evidence>
<dbReference type="KEGG" id="bmei:Spa11_02000"/>
<reference evidence="10 11" key="1">
    <citation type="submission" date="2019-02" db="EMBL/GenBank/DDBJ databases">
        <title>Deep-cultivation of Planctomycetes and their phenomic and genomic characterization uncovers novel biology.</title>
        <authorList>
            <person name="Wiegand S."/>
            <person name="Jogler M."/>
            <person name="Boedeker C."/>
            <person name="Pinto D."/>
            <person name="Vollmers J."/>
            <person name="Rivas-Marin E."/>
            <person name="Kohn T."/>
            <person name="Peeters S.H."/>
            <person name="Heuer A."/>
            <person name="Rast P."/>
            <person name="Oberbeckmann S."/>
            <person name="Bunk B."/>
            <person name="Jeske O."/>
            <person name="Meyerdierks A."/>
            <person name="Storesund J.E."/>
            <person name="Kallscheuer N."/>
            <person name="Luecker S."/>
            <person name="Lage O.M."/>
            <person name="Pohl T."/>
            <person name="Merkel B.J."/>
            <person name="Hornburger P."/>
            <person name="Mueller R.-W."/>
            <person name="Bruemmer F."/>
            <person name="Labrenz M."/>
            <person name="Spormann A.M."/>
            <person name="Op den Camp H."/>
            <person name="Overmann J."/>
            <person name="Amann R."/>
            <person name="Jetten M.S.M."/>
            <person name="Mascher T."/>
            <person name="Medema M.H."/>
            <person name="Devos D.P."/>
            <person name="Kaster A.-K."/>
            <person name="Ovreas L."/>
            <person name="Rohde M."/>
            <person name="Galperin M.Y."/>
            <person name="Jogler C."/>
        </authorList>
    </citation>
    <scope>NUCLEOTIDE SEQUENCE [LARGE SCALE GENOMIC DNA]</scope>
    <source>
        <strain evidence="10 11">Spa11</strain>
    </source>
</reference>
<dbReference type="PANTHER" id="PTHR33209:SF1">
    <property type="entry name" value="PEPTIDASE S49 DOMAIN-CONTAINING PROTEIN"/>
    <property type="match status" value="1"/>
</dbReference>
<dbReference type="GO" id="GO:0016020">
    <property type="term" value="C:membrane"/>
    <property type="evidence" value="ECO:0007669"/>
    <property type="project" value="UniProtKB-SubCell"/>
</dbReference>
<keyword evidence="5" id="KW-0720">Serine protease</keyword>
<keyword evidence="11" id="KW-1185">Reference proteome</keyword>
<evidence type="ECO:0000256" key="5">
    <source>
        <dbReference type="ARBA" id="ARBA00022825"/>
    </source>
</evidence>
<dbReference type="Pfam" id="PF01343">
    <property type="entry name" value="Peptidase_S49"/>
    <property type="match status" value="2"/>
</dbReference>
<comment type="similarity">
    <text evidence="2">Belongs to the peptidase S49 family.</text>
</comment>
<dbReference type="GO" id="GO:0008236">
    <property type="term" value="F:serine-type peptidase activity"/>
    <property type="evidence" value="ECO:0007669"/>
    <property type="project" value="UniProtKB-KW"/>
</dbReference>
<organism evidence="10 11">
    <name type="scientific">Botrimarina mediterranea</name>
    <dbReference type="NCBI Taxonomy" id="2528022"/>
    <lineage>
        <taxon>Bacteria</taxon>
        <taxon>Pseudomonadati</taxon>
        <taxon>Planctomycetota</taxon>
        <taxon>Planctomycetia</taxon>
        <taxon>Pirellulales</taxon>
        <taxon>Lacipirellulaceae</taxon>
        <taxon>Botrimarina</taxon>
    </lineage>
</organism>
<dbReference type="InterPro" id="IPR047217">
    <property type="entry name" value="S49_SppA_67K_type_N"/>
</dbReference>
<dbReference type="InterPro" id="IPR047272">
    <property type="entry name" value="S49_SppA_C"/>
</dbReference>
<protein>
    <submittedName>
        <fullName evidence="10">Protease 4</fullName>
        <ecNumber evidence="10">3.4.21.-</ecNumber>
    </submittedName>
</protein>
<evidence type="ECO:0000313" key="11">
    <source>
        <dbReference type="Proteomes" id="UP000316426"/>
    </source>
</evidence>
<dbReference type="InterPro" id="IPR004635">
    <property type="entry name" value="Pept_S49_SppA"/>
</dbReference>
<gene>
    <name evidence="10" type="primary">sppA_1</name>
    <name evidence="10" type="ORF">Spa11_02000</name>
</gene>
<evidence type="ECO:0000256" key="4">
    <source>
        <dbReference type="ARBA" id="ARBA00022801"/>
    </source>
</evidence>
<feature type="signal peptide" evidence="8">
    <location>
        <begin position="1"/>
        <end position="32"/>
    </location>
</feature>
<dbReference type="EC" id="3.4.21.-" evidence="10"/>
<dbReference type="Proteomes" id="UP000316426">
    <property type="component" value="Chromosome"/>
</dbReference>
<evidence type="ECO:0000256" key="3">
    <source>
        <dbReference type="ARBA" id="ARBA00022670"/>
    </source>
</evidence>
<feature type="domain" description="Peptidase S49" evidence="9">
    <location>
        <begin position="169"/>
        <end position="318"/>
    </location>
</feature>
<evidence type="ECO:0000256" key="2">
    <source>
        <dbReference type="ARBA" id="ARBA00008683"/>
    </source>
</evidence>
<dbReference type="InterPro" id="IPR029045">
    <property type="entry name" value="ClpP/crotonase-like_dom_sf"/>
</dbReference>
<evidence type="ECO:0000259" key="9">
    <source>
        <dbReference type="Pfam" id="PF01343"/>
    </source>
</evidence>
<dbReference type="CDD" id="cd07023">
    <property type="entry name" value="S49_Sppa_N_C"/>
    <property type="match status" value="1"/>
</dbReference>
<dbReference type="Gene3D" id="6.20.330.10">
    <property type="match status" value="1"/>
</dbReference>
<feature type="chain" id="PRO_5021699928" evidence="8">
    <location>
        <begin position="33"/>
        <end position="658"/>
    </location>
</feature>
<dbReference type="EMBL" id="CP036349">
    <property type="protein sequence ID" value="QDV72030.1"/>
    <property type="molecule type" value="Genomic_DNA"/>
</dbReference>
<dbReference type="InterPro" id="IPR004634">
    <property type="entry name" value="Pept_S49_pIV"/>
</dbReference>
<dbReference type="NCBIfam" id="TIGR00706">
    <property type="entry name" value="SppA_dom"/>
    <property type="match status" value="1"/>
</dbReference>
<dbReference type="AlphaFoldDB" id="A0A518K2M7"/>
<evidence type="ECO:0000256" key="8">
    <source>
        <dbReference type="SAM" id="SignalP"/>
    </source>
</evidence>
<comment type="subcellular location">
    <subcellularLocation>
        <location evidence="1">Membrane</location>
    </subcellularLocation>
</comment>
<feature type="region of interest" description="Disordered" evidence="7">
    <location>
        <begin position="36"/>
        <end position="91"/>
    </location>
</feature>
<evidence type="ECO:0000256" key="7">
    <source>
        <dbReference type="SAM" id="MobiDB-lite"/>
    </source>
</evidence>
<proteinExistence type="inferred from homology"/>
<evidence type="ECO:0000256" key="1">
    <source>
        <dbReference type="ARBA" id="ARBA00004370"/>
    </source>
</evidence>
<keyword evidence="4 10" id="KW-0378">Hydrolase</keyword>
<keyword evidence="3 10" id="KW-0645">Protease</keyword>
<evidence type="ECO:0000256" key="6">
    <source>
        <dbReference type="ARBA" id="ARBA00023136"/>
    </source>
</evidence>
<dbReference type="CDD" id="cd07018">
    <property type="entry name" value="S49_SppA_67K_type"/>
    <property type="match status" value="1"/>
</dbReference>
<dbReference type="SUPFAM" id="SSF52096">
    <property type="entry name" value="ClpP/crotonase"/>
    <property type="match status" value="2"/>
</dbReference>
<sequence length="658" mass="71147" precursor="true">MKRQVAMKHCLFLPACLAAALALSFTGTLVIADEPATAEAKPVASEVKSEDNDEAEAEEKPAEEAEEDEKELSPAQKRARERAKKRQEEKTEAESKKVRYAWFVLDDELPESPGGSGPFGDLSIDLRKQIARIDAAAKDDKIQGLVLLFDSPSYGAGQRHELREAIARFRAKGKHAVAVLEAAEAASYLVACACDEVVMPESGYLVLPGVRAQPMFYKGLLAKVGVKADFIHVGDAKGAAEPYTRREWSKAVKENMTSLIDDMYEQMIDTIAMDRPMKRGAVIEAVDRGLLTASQALEAGLVDRLAYESSLRDELEKRHDSDNVVFVENYGKKKVDTDFSGPGGMFKLLGMIASGGKESSGRGDKIAIVYAVGPIMTGESETSPFGASSSVGSTTIVKALRDAEEDDQVKAIVLRVDSPGGSAVASDLIWNEIQTIEKPVVASMGNVAASGGYYISMGCDHVFAEPTTVTGSIGVVGGKMAIGGLLEKLGVTTDLIARGKNSGLFSTTEKFTEAEREVLQSLMDDTYEQFTAKAATGCELTQDRIKELGGGRVYTGRQAERLELIDELGDLRAAVTKAKTLAGLEADADVTIDAYPEAEDFFESLFGDNDEQREVRVRLDLGGVLPELEQAIQRAGWVRQLFAKEPMGLVMPYDLVIE</sequence>
<dbReference type="GO" id="GO:0006465">
    <property type="term" value="P:signal peptide processing"/>
    <property type="evidence" value="ECO:0007669"/>
    <property type="project" value="InterPro"/>
</dbReference>
<keyword evidence="8" id="KW-0732">Signal</keyword>
<keyword evidence="6" id="KW-0472">Membrane</keyword>
<dbReference type="InterPro" id="IPR002142">
    <property type="entry name" value="Peptidase_S49"/>
</dbReference>
<dbReference type="Gene3D" id="3.90.226.10">
    <property type="entry name" value="2-enoyl-CoA Hydratase, Chain A, domain 1"/>
    <property type="match status" value="2"/>
</dbReference>
<name>A0A518K2M7_9BACT</name>